<keyword evidence="4" id="KW-0732">Signal</keyword>
<evidence type="ECO:0000256" key="6">
    <source>
        <dbReference type="ARBA" id="ARBA00022837"/>
    </source>
</evidence>
<dbReference type="Proteomes" id="UP000199695">
    <property type="component" value="Unassembled WGS sequence"/>
</dbReference>
<keyword evidence="2" id="KW-0719">Serine esterase</keyword>
<keyword evidence="5 8" id="KW-0378">Hydrolase</keyword>
<dbReference type="InterPro" id="IPR029058">
    <property type="entry name" value="AB_hydrolase_fold"/>
</dbReference>
<comment type="similarity">
    <text evidence="1">Belongs to the tannase family.</text>
</comment>
<organism evidence="8 9">
    <name type="scientific">Lihuaxuella thermophila</name>
    <dbReference type="NCBI Taxonomy" id="1173111"/>
    <lineage>
        <taxon>Bacteria</taxon>
        <taxon>Bacillati</taxon>
        <taxon>Bacillota</taxon>
        <taxon>Bacilli</taxon>
        <taxon>Bacillales</taxon>
        <taxon>Thermoactinomycetaceae</taxon>
        <taxon>Lihuaxuella</taxon>
    </lineage>
</organism>
<dbReference type="GO" id="GO:0046872">
    <property type="term" value="F:metal ion binding"/>
    <property type="evidence" value="ECO:0007669"/>
    <property type="project" value="UniProtKB-KW"/>
</dbReference>
<evidence type="ECO:0000256" key="7">
    <source>
        <dbReference type="ARBA" id="ARBA00023157"/>
    </source>
</evidence>
<protein>
    <submittedName>
        <fullName evidence="8">3HB-oligomer hydrolase (3HBOH)</fullName>
    </submittedName>
</protein>
<dbReference type="STRING" id="1173111.SAMN05444955_11822"/>
<evidence type="ECO:0000256" key="5">
    <source>
        <dbReference type="ARBA" id="ARBA00022801"/>
    </source>
</evidence>
<dbReference type="InterPro" id="IPR011118">
    <property type="entry name" value="Tannase/feruloyl_esterase"/>
</dbReference>
<dbReference type="ESTHER" id="9bacl-a0a1h8ima2">
    <property type="family name" value="OHBut_olig_hydro_put"/>
</dbReference>
<dbReference type="Gene3D" id="3.40.50.1820">
    <property type="entry name" value="alpha/beta hydrolase"/>
    <property type="match status" value="1"/>
</dbReference>
<name>A0A1H8IMA2_9BACL</name>
<evidence type="ECO:0000256" key="1">
    <source>
        <dbReference type="ARBA" id="ARBA00006249"/>
    </source>
</evidence>
<dbReference type="Pfam" id="PF10605">
    <property type="entry name" value="3HBOH"/>
    <property type="match status" value="1"/>
</dbReference>
<evidence type="ECO:0000256" key="4">
    <source>
        <dbReference type="ARBA" id="ARBA00022729"/>
    </source>
</evidence>
<dbReference type="EMBL" id="FOCQ01000018">
    <property type="protein sequence ID" value="SEN69097.1"/>
    <property type="molecule type" value="Genomic_DNA"/>
</dbReference>
<evidence type="ECO:0000313" key="9">
    <source>
        <dbReference type="Proteomes" id="UP000199695"/>
    </source>
</evidence>
<dbReference type="GO" id="GO:0005615">
    <property type="term" value="C:extracellular space"/>
    <property type="evidence" value="ECO:0007669"/>
    <property type="project" value="InterPro"/>
</dbReference>
<evidence type="ECO:0000256" key="2">
    <source>
        <dbReference type="ARBA" id="ARBA00022487"/>
    </source>
</evidence>
<evidence type="ECO:0000313" key="8">
    <source>
        <dbReference type="EMBL" id="SEN69097.1"/>
    </source>
</evidence>
<dbReference type="SUPFAM" id="SSF53474">
    <property type="entry name" value="alpha/beta-Hydrolases"/>
    <property type="match status" value="1"/>
</dbReference>
<reference evidence="8 9" key="1">
    <citation type="submission" date="2016-10" db="EMBL/GenBank/DDBJ databases">
        <authorList>
            <person name="de Groot N.N."/>
        </authorList>
    </citation>
    <scope>NUCLEOTIDE SEQUENCE [LARGE SCALE GENOMIC DNA]</scope>
    <source>
        <strain evidence="8 9">DSM 46701</strain>
    </source>
</reference>
<keyword evidence="7" id="KW-1015">Disulfide bond</keyword>
<dbReference type="Pfam" id="PF07519">
    <property type="entry name" value="Tannase"/>
    <property type="match status" value="1"/>
</dbReference>
<accession>A0A1H8IMA2</accession>
<dbReference type="RefSeq" id="WP_244527609.1">
    <property type="nucleotide sequence ID" value="NZ_FOCQ01000018.1"/>
</dbReference>
<dbReference type="InterPro" id="IPR016582">
    <property type="entry name" value="OHBut_olig_hydro_put"/>
</dbReference>
<dbReference type="PANTHER" id="PTHR33938:SF15">
    <property type="entry name" value="FERULOYL ESTERASE B-RELATED"/>
    <property type="match status" value="1"/>
</dbReference>
<dbReference type="GO" id="GO:0019605">
    <property type="term" value="P:butyrate metabolic process"/>
    <property type="evidence" value="ECO:0007669"/>
    <property type="project" value="InterPro"/>
</dbReference>
<keyword evidence="9" id="KW-1185">Reference proteome</keyword>
<dbReference type="AlphaFoldDB" id="A0A1H8IMA2"/>
<keyword evidence="3" id="KW-0479">Metal-binding</keyword>
<proteinExistence type="inferred from homology"/>
<keyword evidence="6" id="KW-0106">Calcium</keyword>
<evidence type="ECO:0000256" key="3">
    <source>
        <dbReference type="ARBA" id="ARBA00022723"/>
    </source>
</evidence>
<gene>
    <name evidence="8" type="ORF">SAMN05444955_11822</name>
</gene>
<dbReference type="GO" id="GO:0047989">
    <property type="term" value="F:hydroxybutyrate-dimer hydrolase activity"/>
    <property type="evidence" value="ECO:0007669"/>
    <property type="project" value="InterPro"/>
</dbReference>
<sequence length="456" mass="51894">MPFRYMLVVLLMVLSVLFSSFFPGGPARASGCHEKPIRVPGAEKQELFCLNDLMTPGLLKSGLTDASDWAGLHSNRTKNPTGPVPGIQINGYFPDTSAFNPHHGWNHDAQFVIRLPQRWNGKLIITGAPGVRRQYSLDFLISDWALSRGYAFASTDKGNNGATFYRDGEQPGDAVAEWHQRVTQLTKAAKEVVRQRYGHYPRYTYMTGISNGGYLTRYALENHPELYDGGVDWEGTLFRSEGPNLLTYLPPALRHYPNYRETGDKSAQDAMIQAGFEPGSEFLWEYHYTYYWDLTQRIYREEFDPDYDGDLEAGIPFCRPGTPNCDADYDYQSRPESVKKAVEKVSLSGNIGKPLITLHGNMDALLPIRTDSNVYRNLVQEAGRSHLHRYYVIEGGTHVDSLYDQYPDRLRPILPCYREAFEQLENWVEKGKKPIESGWVRRPDSGDPANKCRIRE</sequence>
<dbReference type="PANTHER" id="PTHR33938">
    <property type="entry name" value="FERULOYL ESTERASE B-RELATED"/>
    <property type="match status" value="1"/>
</dbReference>